<feature type="transmembrane region" description="Helical" evidence="8">
    <location>
        <begin position="69"/>
        <end position="93"/>
    </location>
</feature>
<dbReference type="InterPro" id="IPR051789">
    <property type="entry name" value="Bact_Polyamine_Transport"/>
</dbReference>
<dbReference type="CDD" id="cd06261">
    <property type="entry name" value="TM_PBP2"/>
    <property type="match status" value="1"/>
</dbReference>
<name>A0A1N7JC32_9PROT</name>
<keyword evidence="6 8" id="KW-1133">Transmembrane helix</keyword>
<dbReference type="InterPro" id="IPR000515">
    <property type="entry name" value="MetI-like"/>
</dbReference>
<feature type="transmembrane region" description="Helical" evidence="8">
    <location>
        <begin position="105"/>
        <end position="124"/>
    </location>
</feature>
<keyword evidence="7 8" id="KW-0472">Membrane</keyword>
<keyword evidence="5 8" id="KW-0812">Transmembrane</keyword>
<dbReference type="RefSeq" id="WP_076399015.1">
    <property type="nucleotide sequence ID" value="NZ_FTOA01000002.1"/>
</dbReference>
<dbReference type="PROSITE" id="PS50928">
    <property type="entry name" value="ABC_TM1"/>
    <property type="match status" value="1"/>
</dbReference>
<evidence type="ECO:0000256" key="7">
    <source>
        <dbReference type="ARBA" id="ARBA00023136"/>
    </source>
</evidence>
<evidence type="ECO:0000256" key="2">
    <source>
        <dbReference type="ARBA" id="ARBA00007069"/>
    </source>
</evidence>
<dbReference type="Proteomes" id="UP000185678">
    <property type="component" value="Unassembled WGS sequence"/>
</dbReference>
<dbReference type="EMBL" id="FTOA01000002">
    <property type="protein sequence ID" value="SIS46942.1"/>
    <property type="molecule type" value="Genomic_DNA"/>
</dbReference>
<keyword evidence="11" id="KW-1185">Reference proteome</keyword>
<evidence type="ECO:0000256" key="8">
    <source>
        <dbReference type="RuleBase" id="RU363032"/>
    </source>
</evidence>
<evidence type="ECO:0000256" key="6">
    <source>
        <dbReference type="ARBA" id="ARBA00022989"/>
    </source>
</evidence>
<dbReference type="AlphaFoldDB" id="A0A1N7JC32"/>
<feature type="transmembrane region" description="Helical" evidence="8">
    <location>
        <begin position="130"/>
        <end position="153"/>
    </location>
</feature>
<evidence type="ECO:0000256" key="4">
    <source>
        <dbReference type="ARBA" id="ARBA00022475"/>
    </source>
</evidence>
<dbReference type="GO" id="GO:0055085">
    <property type="term" value="P:transmembrane transport"/>
    <property type="evidence" value="ECO:0007669"/>
    <property type="project" value="InterPro"/>
</dbReference>
<keyword evidence="3 8" id="KW-0813">Transport</keyword>
<evidence type="ECO:0000256" key="1">
    <source>
        <dbReference type="ARBA" id="ARBA00004651"/>
    </source>
</evidence>
<dbReference type="InterPro" id="IPR035906">
    <property type="entry name" value="MetI-like_sf"/>
</dbReference>
<dbReference type="Pfam" id="PF00528">
    <property type="entry name" value="BPD_transp_1"/>
    <property type="match status" value="1"/>
</dbReference>
<comment type="subcellular location">
    <subcellularLocation>
        <location evidence="1 8">Cell membrane</location>
        <topology evidence="1 8">Multi-pass membrane protein</topology>
    </subcellularLocation>
</comment>
<gene>
    <name evidence="10" type="ORF">SAMN05421779_10289</name>
</gene>
<evidence type="ECO:0000256" key="3">
    <source>
        <dbReference type="ARBA" id="ARBA00022448"/>
    </source>
</evidence>
<keyword evidence="4" id="KW-1003">Cell membrane</keyword>
<dbReference type="PANTHER" id="PTHR43848">
    <property type="entry name" value="PUTRESCINE TRANSPORT SYSTEM PERMEASE PROTEIN POTI"/>
    <property type="match status" value="1"/>
</dbReference>
<dbReference type="OrthoDB" id="9808399at2"/>
<dbReference type="STRING" id="80876.SAMN05421779_10289"/>
<comment type="similarity">
    <text evidence="2">Belongs to the binding-protein-dependent transport system permease family. CysTW subfamily.</text>
</comment>
<evidence type="ECO:0000313" key="11">
    <source>
        <dbReference type="Proteomes" id="UP000185678"/>
    </source>
</evidence>
<proteinExistence type="inferred from homology"/>
<protein>
    <submittedName>
        <fullName evidence="10">Spermidine/putrescine transport system permease protein</fullName>
    </submittedName>
</protein>
<feature type="transmembrane region" description="Helical" evidence="8">
    <location>
        <begin position="234"/>
        <end position="256"/>
    </location>
</feature>
<evidence type="ECO:0000256" key="5">
    <source>
        <dbReference type="ARBA" id="ARBA00022692"/>
    </source>
</evidence>
<reference evidence="10 11" key="1">
    <citation type="submission" date="2017-01" db="EMBL/GenBank/DDBJ databases">
        <authorList>
            <person name="Mah S.A."/>
            <person name="Swanson W.J."/>
            <person name="Moy G.W."/>
            <person name="Vacquier V.D."/>
        </authorList>
    </citation>
    <scope>NUCLEOTIDE SEQUENCE [LARGE SCALE GENOMIC DNA]</scope>
    <source>
        <strain evidence="10 11">DSM 11589</strain>
    </source>
</reference>
<accession>A0A1N7JC32</accession>
<dbReference type="SUPFAM" id="SSF161098">
    <property type="entry name" value="MetI-like"/>
    <property type="match status" value="1"/>
</dbReference>
<dbReference type="PANTHER" id="PTHR43848:SF2">
    <property type="entry name" value="PUTRESCINE TRANSPORT SYSTEM PERMEASE PROTEIN POTI"/>
    <property type="match status" value="1"/>
</dbReference>
<organism evidence="10 11">
    <name type="scientific">Insolitispirillum peregrinum</name>
    <dbReference type="NCBI Taxonomy" id="80876"/>
    <lineage>
        <taxon>Bacteria</taxon>
        <taxon>Pseudomonadati</taxon>
        <taxon>Pseudomonadota</taxon>
        <taxon>Alphaproteobacteria</taxon>
        <taxon>Rhodospirillales</taxon>
        <taxon>Novispirillaceae</taxon>
        <taxon>Insolitispirillum</taxon>
    </lineage>
</organism>
<dbReference type="Gene3D" id="1.10.3720.10">
    <property type="entry name" value="MetI-like"/>
    <property type="match status" value="1"/>
</dbReference>
<feature type="transmembrane region" description="Helical" evidence="8">
    <location>
        <begin position="12"/>
        <end position="34"/>
    </location>
</feature>
<feature type="domain" description="ABC transmembrane type-1" evidence="9">
    <location>
        <begin position="65"/>
        <end position="252"/>
    </location>
</feature>
<dbReference type="GO" id="GO:0005886">
    <property type="term" value="C:plasma membrane"/>
    <property type="evidence" value="ECO:0007669"/>
    <property type="project" value="UniProtKB-SubCell"/>
</dbReference>
<sequence>MHKLYWWQRGLLGVVGGTMVYLYLPIVVLVVFSFNSNAVMSLPLAEFTFDWYRKVLANEAMLTALGNSLIVASCATVLTVVIGVPAALVIDRYRLPGLGLFRRTILLPLSLPGIVTGIAMLNFYRQLGIPLGLGAIIIGHSTALLGIVVSQVLTRLSRFNRRLEEASQDLGAGPIETFFKVTLPGIRSAIIGSALLSFTLSFDEIPVTYFLTGRDNTLPMYIYSTLRRGITPEINAIGTLIILASLVLIVASVSMLKDKD</sequence>
<evidence type="ECO:0000313" key="10">
    <source>
        <dbReference type="EMBL" id="SIS46942.1"/>
    </source>
</evidence>
<evidence type="ECO:0000259" key="9">
    <source>
        <dbReference type="PROSITE" id="PS50928"/>
    </source>
</evidence>